<evidence type="ECO:0000313" key="2">
    <source>
        <dbReference type="Proteomes" id="UP001163603"/>
    </source>
</evidence>
<reference evidence="2" key="1">
    <citation type="journal article" date="2023" name="G3 (Bethesda)">
        <title>Genome assembly and association tests identify interacting loci associated with vigor, precocity, and sex in interspecific pistachio rootstocks.</title>
        <authorList>
            <person name="Palmer W."/>
            <person name="Jacygrad E."/>
            <person name="Sagayaradj S."/>
            <person name="Cavanaugh K."/>
            <person name="Han R."/>
            <person name="Bertier L."/>
            <person name="Beede B."/>
            <person name="Kafkas S."/>
            <person name="Golino D."/>
            <person name="Preece J."/>
            <person name="Michelmore R."/>
        </authorList>
    </citation>
    <scope>NUCLEOTIDE SEQUENCE [LARGE SCALE GENOMIC DNA]</scope>
</reference>
<dbReference type="Proteomes" id="UP001163603">
    <property type="component" value="Chromosome 5"/>
</dbReference>
<accession>A0ACC0YSB5</accession>
<dbReference type="EMBL" id="CM047740">
    <property type="protein sequence ID" value="KAJ0041307.1"/>
    <property type="molecule type" value="Genomic_DNA"/>
</dbReference>
<sequence>MAISQLCLLNFTYLSVHEAYRASLWNHAREPIAAPLISFSRSRSGVIFSMPSVGEDLPVDYGDWLPKPDPKDRRRAGVLLHPTSFRGPYGIGDLGDQAFEFLDWLHFSGCSVWQVVPLVPPGRKANEEGSPYSGQVKRPLMKDANCGNTLLISLDERVKDGLLEKDELPQPIDAELVNFSAVADLKDPLVAKAAKRLIQSDVELKKQLEDFSKDQNITRWLEDAAYFAAIDDTFN</sequence>
<evidence type="ECO:0000313" key="1">
    <source>
        <dbReference type="EMBL" id="KAJ0041307.1"/>
    </source>
</evidence>
<organism evidence="1 2">
    <name type="scientific">Pistacia integerrima</name>
    <dbReference type="NCBI Taxonomy" id="434235"/>
    <lineage>
        <taxon>Eukaryota</taxon>
        <taxon>Viridiplantae</taxon>
        <taxon>Streptophyta</taxon>
        <taxon>Embryophyta</taxon>
        <taxon>Tracheophyta</taxon>
        <taxon>Spermatophyta</taxon>
        <taxon>Magnoliopsida</taxon>
        <taxon>eudicotyledons</taxon>
        <taxon>Gunneridae</taxon>
        <taxon>Pentapetalae</taxon>
        <taxon>rosids</taxon>
        <taxon>malvids</taxon>
        <taxon>Sapindales</taxon>
        <taxon>Anacardiaceae</taxon>
        <taxon>Pistacia</taxon>
    </lineage>
</organism>
<name>A0ACC0YSB5_9ROSI</name>
<gene>
    <name evidence="1" type="ORF">Pint_26906</name>
</gene>
<comment type="caution">
    <text evidence="1">The sequence shown here is derived from an EMBL/GenBank/DDBJ whole genome shotgun (WGS) entry which is preliminary data.</text>
</comment>
<keyword evidence="2" id="KW-1185">Reference proteome</keyword>
<protein>
    <submittedName>
        <fullName evidence="1">Uncharacterized protein</fullName>
    </submittedName>
</protein>
<proteinExistence type="predicted"/>